<evidence type="ECO:0000313" key="3">
    <source>
        <dbReference type="Proteomes" id="UP000029385"/>
    </source>
</evidence>
<keyword evidence="3" id="KW-1185">Reference proteome</keyword>
<organism evidence="2 3">
    <name type="scientific">Arenimonas oryziterrae DSM 21050 = YC6267</name>
    <dbReference type="NCBI Taxonomy" id="1121015"/>
    <lineage>
        <taxon>Bacteria</taxon>
        <taxon>Pseudomonadati</taxon>
        <taxon>Pseudomonadota</taxon>
        <taxon>Gammaproteobacteria</taxon>
        <taxon>Lysobacterales</taxon>
        <taxon>Lysobacteraceae</taxon>
        <taxon>Arenimonas</taxon>
    </lineage>
</organism>
<feature type="signal peptide" evidence="1">
    <location>
        <begin position="1"/>
        <end position="21"/>
    </location>
</feature>
<sequence>MFALRKMIAVALFFLPSLADASQEGEVEWAKLSFCNSTGYCVDIAQSQAHELSSLAVSHSGRSIEIPVSMREGVGRPLLNDVRLVSSQRADGGYENRLEIPFVSLTASGSSKKSVLKIYIYEDSAYKSETELTAEGSD</sequence>
<evidence type="ECO:0000256" key="1">
    <source>
        <dbReference type="SAM" id="SignalP"/>
    </source>
</evidence>
<protein>
    <submittedName>
        <fullName evidence="2">Uncharacterized protein</fullName>
    </submittedName>
</protein>
<accession>A0A091B0E8</accession>
<reference evidence="2 3" key="1">
    <citation type="submission" date="2013-09" db="EMBL/GenBank/DDBJ databases">
        <title>Genome sequencing of Arenimonas oryziterrae.</title>
        <authorList>
            <person name="Chen F."/>
            <person name="Wang G."/>
        </authorList>
    </citation>
    <scope>NUCLEOTIDE SEQUENCE [LARGE SCALE GENOMIC DNA]</scope>
    <source>
        <strain evidence="2 3">YC6267</strain>
    </source>
</reference>
<dbReference type="AlphaFoldDB" id="A0A091B0E8"/>
<feature type="chain" id="PRO_5001869083" evidence="1">
    <location>
        <begin position="22"/>
        <end position="138"/>
    </location>
</feature>
<name>A0A091B0E8_9GAMM</name>
<keyword evidence="1" id="KW-0732">Signal</keyword>
<dbReference type="STRING" id="1121015.GCA_000420545_01564"/>
<evidence type="ECO:0000313" key="2">
    <source>
        <dbReference type="EMBL" id="KFN45022.1"/>
    </source>
</evidence>
<dbReference type="Proteomes" id="UP000029385">
    <property type="component" value="Unassembled WGS sequence"/>
</dbReference>
<proteinExistence type="predicted"/>
<gene>
    <name evidence="2" type="ORF">N789_03095</name>
</gene>
<comment type="caution">
    <text evidence="2">The sequence shown here is derived from an EMBL/GenBank/DDBJ whole genome shotgun (WGS) entry which is preliminary data.</text>
</comment>
<dbReference type="EMBL" id="AVCI01000001">
    <property type="protein sequence ID" value="KFN45022.1"/>
    <property type="molecule type" value="Genomic_DNA"/>
</dbReference>